<dbReference type="Proteomes" id="UP000440694">
    <property type="component" value="Unassembled WGS sequence"/>
</dbReference>
<dbReference type="EMBL" id="WMBQ01000002">
    <property type="protein sequence ID" value="MTD95818.1"/>
    <property type="molecule type" value="Genomic_DNA"/>
</dbReference>
<name>A0A6I3KNC8_9HYPH</name>
<feature type="compositionally biased region" description="Basic and acidic residues" evidence="1">
    <location>
        <begin position="94"/>
        <end position="112"/>
    </location>
</feature>
<reference evidence="3 4" key="1">
    <citation type="submission" date="2019-11" db="EMBL/GenBank/DDBJ databases">
        <title>Identification of a novel strain.</title>
        <authorList>
            <person name="Xu Q."/>
            <person name="Wang G."/>
        </authorList>
    </citation>
    <scope>NUCLEOTIDE SEQUENCE [LARGE SCALE GENOMIC DNA]</scope>
    <source>
        <strain evidence="4">xq</strain>
    </source>
</reference>
<dbReference type="InterPro" id="IPR041649">
    <property type="entry name" value="NepR"/>
</dbReference>
<dbReference type="Pfam" id="PF18557">
    <property type="entry name" value="NepR"/>
    <property type="match status" value="1"/>
</dbReference>
<evidence type="ECO:0000259" key="2">
    <source>
        <dbReference type="Pfam" id="PF18557"/>
    </source>
</evidence>
<protein>
    <recommendedName>
        <fullName evidence="2">Anti-sigma factor NepR domain-containing protein</fullName>
    </recommendedName>
</protein>
<dbReference type="AlphaFoldDB" id="A0A6I3KNC8"/>
<organism evidence="3 4">
    <name type="scientific">Hyphomicrobium album</name>
    <dbReference type="NCBI Taxonomy" id="2665159"/>
    <lineage>
        <taxon>Bacteria</taxon>
        <taxon>Pseudomonadati</taxon>
        <taxon>Pseudomonadota</taxon>
        <taxon>Alphaproteobacteria</taxon>
        <taxon>Hyphomicrobiales</taxon>
        <taxon>Hyphomicrobiaceae</taxon>
        <taxon>Hyphomicrobium</taxon>
    </lineage>
</organism>
<comment type="caution">
    <text evidence="3">The sequence shown here is derived from an EMBL/GenBank/DDBJ whole genome shotgun (WGS) entry which is preliminary data.</text>
</comment>
<feature type="region of interest" description="Disordered" evidence="1">
    <location>
        <begin position="92"/>
        <end position="112"/>
    </location>
</feature>
<dbReference type="RefSeq" id="WP_154740313.1">
    <property type="nucleotide sequence ID" value="NZ_WMBQ01000002.1"/>
</dbReference>
<feature type="region of interest" description="Disordered" evidence="1">
    <location>
        <begin position="1"/>
        <end position="59"/>
    </location>
</feature>
<accession>A0A6I3KNC8</accession>
<evidence type="ECO:0000313" key="4">
    <source>
        <dbReference type="Proteomes" id="UP000440694"/>
    </source>
</evidence>
<proteinExistence type="predicted"/>
<feature type="compositionally biased region" description="Low complexity" evidence="1">
    <location>
        <begin position="15"/>
        <end position="31"/>
    </location>
</feature>
<feature type="domain" description="Anti-sigma factor NepR" evidence="2">
    <location>
        <begin position="66"/>
        <end position="97"/>
    </location>
</feature>
<gene>
    <name evidence="3" type="ORF">GIW81_15875</name>
</gene>
<sequence length="112" mass="11960">MSEEKKTSWGKPYGAFAPQEPQRAAAPAAADDASEPTTGRPVKAASEDTAAQPGRGNSQQVLQGILGKQLRAAYGELLNTPVPDRINDLINQLKDAESRQGSGKERDGEDRE</sequence>
<keyword evidence="4" id="KW-1185">Reference proteome</keyword>
<evidence type="ECO:0000313" key="3">
    <source>
        <dbReference type="EMBL" id="MTD95818.1"/>
    </source>
</evidence>
<evidence type="ECO:0000256" key="1">
    <source>
        <dbReference type="SAM" id="MobiDB-lite"/>
    </source>
</evidence>